<evidence type="ECO:0000313" key="1">
    <source>
        <dbReference type="EMBL" id="GBO99855.1"/>
    </source>
</evidence>
<proteinExistence type="predicted"/>
<gene>
    <name evidence="1" type="ORF">EVAR_90712_1</name>
</gene>
<organism evidence="1 2">
    <name type="scientific">Eumeta variegata</name>
    <name type="common">Bagworm moth</name>
    <name type="synonym">Eumeta japonica</name>
    <dbReference type="NCBI Taxonomy" id="151549"/>
    <lineage>
        <taxon>Eukaryota</taxon>
        <taxon>Metazoa</taxon>
        <taxon>Ecdysozoa</taxon>
        <taxon>Arthropoda</taxon>
        <taxon>Hexapoda</taxon>
        <taxon>Insecta</taxon>
        <taxon>Pterygota</taxon>
        <taxon>Neoptera</taxon>
        <taxon>Endopterygota</taxon>
        <taxon>Lepidoptera</taxon>
        <taxon>Glossata</taxon>
        <taxon>Ditrysia</taxon>
        <taxon>Tineoidea</taxon>
        <taxon>Psychidae</taxon>
        <taxon>Oiketicinae</taxon>
        <taxon>Eumeta</taxon>
    </lineage>
</organism>
<dbReference type="EMBL" id="BGZK01003312">
    <property type="protein sequence ID" value="GBO99855.1"/>
    <property type="molecule type" value="Genomic_DNA"/>
</dbReference>
<reference evidence="1 2" key="1">
    <citation type="journal article" date="2019" name="Commun. Biol.">
        <title>The bagworm genome reveals a unique fibroin gene that provides high tensile strength.</title>
        <authorList>
            <person name="Kono N."/>
            <person name="Nakamura H."/>
            <person name="Ohtoshi R."/>
            <person name="Tomita M."/>
            <person name="Numata K."/>
            <person name="Arakawa K."/>
        </authorList>
    </citation>
    <scope>NUCLEOTIDE SEQUENCE [LARGE SCALE GENOMIC DNA]</scope>
</reference>
<name>A0A4C1SDC9_EUMVA</name>
<keyword evidence="2" id="KW-1185">Reference proteome</keyword>
<dbReference type="Proteomes" id="UP000299102">
    <property type="component" value="Unassembled WGS sequence"/>
</dbReference>
<dbReference type="AlphaFoldDB" id="A0A4C1SDC9"/>
<protein>
    <submittedName>
        <fullName evidence="1">Uncharacterized protein</fullName>
    </submittedName>
</protein>
<comment type="caution">
    <text evidence="1">The sequence shown here is derived from an EMBL/GenBank/DDBJ whole genome shotgun (WGS) entry which is preliminary data.</text>
</comment>
<accession>A0A4C1SDC9</accession>
<evidence type="ECO:0000313" key="2">
    <source>
        <dbReference type="Proteomes" id="UP000299102"/>
    </source>
</evidence>
<sequence>MTLSATRCSRSAELSSPDQGRLYTWASKGARYGTSPRWCSVRAVSDTDTASVIAKCPRVRALRRGAHWRNMPGPKWRAPKCVNCTKAGCGTPHMGHSAQVRGPSKMG</sequence>